<feature type="domain" description="Helicase ATP-binding" evidence="9">
    <location>
        <begin position="97"/>
        <end position="271"/>
    </location>
</feature>
<dbReference type="SMART" id="SM01178">
    <property type="entry name" value="DUF4217"/>
    <property type="match status" value="1"/>
</dbReference>
<evidence type="ECO:0000259" key="11">
    <source>
        <dbReference type="PROSITE" id="PS51195"/>
    </source>
</evidence>
<evidence type="ECO:0000256" key="1">
    <source>
        <dbReference type="ARBA" id="ARBA00022741"/>
    </source>
</evidence>
<evidence type="ECO:0000256" key="8">
    <source>
        <dbReference type="RuleBase" id="RU365068"/>
    </source>
</evidence>
<dbReference type="PANTHER" id="PTHR24031">
    <property type="entry name" value="RNA HELICASE"/>
    <property type="match status" value="1"/>
</dbReference>
<sequence>MKRVYEDGNYSDDDAVIEQIPKNKSLLEKKRKRLKEKKQRKDEQKVIDKIVAKYESLDLEAASNFTSFDQFPLSEQTLKGLESGGFTKPTAIQKQSLGYSIVGQDVVGAAKTGSGKTLALLIPLLECLWRNRWTKFDGLGGLIICPTRELAFQIFQVLNTIGAHHEFSAALLIGGTNVEYERKRLAPVNIVICTPGRLLQHMDENENFSSDNLLMLIIDEADRILDMGFKREIDAIIENLPKERQTLLFSATQTRKVEDLVRISLNDPVFISVHEHSKKATPDQLVQSYIVCEEEDKINLLWSFLANHKRKKTLMFVTCCKQARFLTESLRHLRPGFSLMGLWGGQKQTKRMEIFSKFDKNFRGAAMIATDVASRGLDFQRVDWVVQLDCPADVDDYIHRVGRTARMDKKGEAVLVLTPSQEKPFIEMLAKRHVPISKVSVDTERLVDIRQKLSNLMIPFPQLQHFAQGSFVAYVRAVYFMKLKEVFNVDSINLEALASSYGLAVTPRIRFLRKQQKQESVMEESEEENEYSEEDNIAHKMNGFDAAVNSEEDNSDSDDEFLKVARRDVFNSLDEATSKDEIIARIPTNKVSTAKEIAKKILKKRLKVNSKVKFNDSNEEQD</sequence>
<dbReference type="InterPro" id="IPR014001">
    <property type="entry name" value="Helicase_ATP-bd"/>
</dbReference>
<evidence type="ECO:0000256" key="2">
    <source>
        <dbReference type="ARBA" id="ARBA00022801"/>
    </source>
</evidence>
<comment type="function">
    <text evidence="8">RNA helicase.</text>
</comment>
<dbReference type="AlphaFoldDB" id="A0AAD4R9Z6"/>
<dbReference type="EMBL" id="JAKKPZ010000006">
    <property type="protein sequence ID" value="KAI1720418.1"/>
    <property type="molecule type" value="Genomic_DNA"/>
</dbReference>
<dbReference type="SMART" id="SM00487">
    <property type="entry name" value="DEXDc"/>
    <property type="match status" value="1"/>
</dbReference>
<evidence type="ECO:0000256" key="4">
    <source>
        <dbReference type="ARBA" id="ARBA00022840"/>
    </source>
</evidence>
<evidence type="ECO:0000256" key="6">
    <source>
        <dbReference type="PROSITE-ProRule" id="PRU00552"/>
    </source>
</evidence>
<dbReference type="CDD" id="cd18787">
    <property type="entry name" value="SF2_C_DEAD"/>
    <property type="match status" value="1"/>
</dbReference>
<keyword evidence="5 8" id="KW-0694">RNA-binding</keyword>
<dbReference type="InterPro" id="IPR025313">
    <property type="entry name" value="SPB4-like_CTE"/>
</dbReference>
<dbReference type="InterPro" id="IPR027417">
    <property type="entry name" value="P-loop_NTPase"/>
</dbReference>
<keyword evidence="13" id="KW-1185">Reference proteome</keyword>
<comment type="catalytic activity">
    <reaction evidence="8">
        <text>ATP + H2O = ADP + phosphate + H(+)</text>
        <dbReference type="Rhea" id="RHEA:13065"/>
        <dbReference type="ChEBI" id="CHEBI:15377"/>
        <dbReference type="ChEBI" id="CHEBI:15378"/>
        <dbReference type="ChEBI" id="CHEBI:30616"/>
        <dbReference type="ChEBI" id="CHEBI:43474"/>
        <dbReference type="ChEBI" id="CHEBI:456216"/>
        <dbReference type="EC" id="3.6.4.13"/>
    </reaction>
</comment>
<name>A0AAD4R9Z6_9BILA</name>
<protein>
    <recommendedName>
        <fullName evidence="8">ATP-dependent RNA helicase</fullName>
        <ecNumber evidence="8">3.6.4.13</ecNumber>
    </recommendedName>
</protein>
<accession>A0AAD4R9Z6</accession>
<evidence type="ECO:0000256" key="3">
    <source>
        <dbReference type="ARBA" id="ARBA00022806"/>
    </source>
</evidence>
<dbReference type="PROSITE" id="PS51192">
    <property type="entry name" value="HELICASE_ATP_BIND_1"/>
    <property type="match status" value="1"/>
</dbReference>
<dbReference type="CDD" id="cd17941">
    <property type="entry name" value="DEADc_DDX10"/>
    <property type="match status" value="1"/>
</dbReference>
<comment type="caution">
    <text evidence="12">The sequence shown here is derived from an EMBL/GenBank/DDBJ whole genome shotgun (WGS) entry which is preliminary data.</text>
</comment>
<evidence type="ECO:0000313" key="13">
    <source>
        <dbReference type="Proteomes" id="UP001201812"/>
    </source>
</evidence>
<keyword evidence="2 7" id="KW-0378">Hydrolase</keyword>
<dbReference type="PROSITE" id="PS00039">
    <property type="entry name" value="DEAD_ATP_HELICASE"/>
    <property type="match status" value="1"/>
</dbReference>
<dbReference type="GO" id="GO:0003723">
    <property type="term" value="F:RNA binding"/>
    <property type="evidence" value="ECO:0007669"/>
    <property type="project" value="UniProtKB-UniRule"/>
</dbReference>
<keyword evidence="4 7" id="KW-0067">ATP-binding</keyword>
<dbReference type="GO" id="GO:0003724">
    <property type="term" value="F:RNA helicase activity"/>
    <property type="evidence" value="ECO:0007669"/>
    <property type="project" value="UniProtKB-EC"/>
</dbReference>
<comment type="similarity">
    <text evidence="7">Belongs to the DEAD box helicase family.</text>
</comment>
<dbReference type="PROSITE" id="PS51195">
    <property type="entry name" value="Q_MOTIF"/>
    <property type="match status" value="1"/>
</dbReference>
<dbReference type="Gene3D" id="3.40.50.300">
    <property type="entry name" value="P-loop containing nucleotide triphosphate hydrolases"/>
    <property type="match status" value="2"/>
</dbReference>
<dbReference type="SMART" id="SM00490">
    <property type="entry name" value="HELICc"/>
    <property type="match status" value="1"/>
</dbReference>
<proteinExistence type="inferred from homology"/>
<dbReference type="Pfam" id="PF00270">
    <property type="entry name" value="DEAD"/>
    <property type="match status" value="1"/>
</dbReference>
<dbReference type="InterPro" id="IPR011545">
    <property type="entry name" value="DEAD/DEAH_box_helicase_dom"/>
</dbReference>
<dbReference type="InterPro" id="IPR014014">
    <property type="entry name" value="RNA_helicase_DEAD_Q_motif"/>
</dbReference>
<feature type="domain" description="DEAD-box RNA helicase Q" evidence="11">
    <location>
        <begin position="66"/>
        <end position="94"/>
    </location>
</feature>
<dbReference type="InterPro" id="IPR000629">
    <property type="entry name" value="RNA-helicase_DEAD-box_CS"/>
</dbReference>
<evidence type="ECO:0000259" key="10">
    <source>
        <dbReference type="PROSITE" id="PS51194"/>
    </source>
</evidence>
<dbReference type="Proteomes" id="UP001201812">
    <property type="component" value="Unassembled WGS sequence"/>
</dbReference>
<feature type="domain" description="Helicase C-terminal" evidence="10">
    <location>
        <begin position="284"/>
        <end position="457"/>
    </location>
</feature>
<dbReference type="GO" id="GO:0043186">
    <property type="term" value="C:P granule"/>
    <property type="evidence" value="ECO:0007669"/>
    <property type="project" value="UniProtKB-ARBA"/>
</dbReference>
<evidence type="ECO:0000259" key="9">
    <source>
        <dbReference type="PROSITE" id="PS51192"/>
    </source>
</evidence>
<dbReference type="SUPFAM" id="SSF52540">
    <property type="entry name" value="P-loop containing nucleoside triphosphate hydrolases"/>
    <property type="match status" value="1"/>
</dbReference>
<dbReference type="Pfam" id="PF13959">
    <property type="entry name" value="CTE_SPB4"/>
    <property type="match status" value="1"/>
</dbReference>
<reference evidence="12" key="1">
    <citation type="submission" date="2022-01" db="EMBL/GenBank/DDBJ databases">
        <title>Genome Sequence Resource for Two Populations of Ditylenchus destructor, the Migratory Endoparasitic Phytonematode.</title>
        <authorList>
            <person name="Zhang H."/>
            <person name="Lin R."/>
            <person name="Xie B."/>
        </authorList>
    </citation>
    <scope>NUCLEOTIDE SEQUENCE</scope>
    <source>
        <strain evidence="12">BazhouSP</strain>
    </source>
</reference>
<dbReference type="GO" id="GO:0016787">
    <property type="term" value="F:hydrolase activity"/>
    <property type="evidence" value="ECO:0007669"/>
    <property type="project" value="UniProtKB-KW"/>
</dbReference>
<dbReference type="InterPro" id="IPR001650">
    <property type="entry name" value="Helicase_C-like"/>
</dbReference>
<dbReference type="PROSITE" id="PS51194">
    <property type="entry name" value="HELICASE_CTER"/>
    <property type="match status" value="1"/>
</dbReference>
<dbReference type="EC" id="3.6.4.13" evidence="8"/>
<comment type="domain">
    <text evidence="8">The Q motif is unique to and characteristic of the DEAD box family of RNA helicases and controls ATP binding and hydrolysis.</text>
</comment>
<evidence type="ECO:0000256" key="7">
    <source>
        <dbReference type="RuleBase" id="RU000492"/>
    </source>
</evidence>
<evidence type="ECO:0000256" key="5">
    <source>
        <dbReference type="ARBA" id="ARBA00022884"/>
    </source>
</evidence>
<keyword evidence="1 7" id="KW-0547">Nucleotide-binding</keyword>
<dbReference type="Pfam" id="PF00271">
    <property type="entry name" value="Helicase_C"/>
    <property type="match status" value="1"/>
</dbReference>
<feature type="short sequence motif" description="Q motif" evidence="6">
    <location>
        <begin position="66"/>
        <end position="94"/>
    </location>
</feature>
<keyword evidence="3 7" id="KW-0347">Helicase</keyword>
<organism evidence="12 13">
    <name type="scientific">Ditylenchus destructor</name>
    <dbReference type="NCBI Taxonomy" id="166010"/>
    <lineage>
        <taxon>Eukaryota</taxon>
        <taxon>Metazoa</taxon>
        <taxon>Ecdysozoa</taxon>
        <taxon>Nematoda</taxon>
        <taxon>Chromadorea</taxon>
        <taxon>Rhabditida</taxon>
        <taxon>Tylenchina</taxon>
        <taxon>Tylenchomorpha</taxon>
        <taxon>Sphaerularioidea</taxon>
        <taxon>Anguinidae</taxon>
        <taxon>Anguininae</taxon>
        <taxon>Ditylenchus</taxon>
    </lineage>
</organism>
<gene>
    <name evidence="12" type="ORF">DdX_05808</name>
</gene>
<evidence type="ECO:0000313" key="12">
    <source>
        <dbReference type="EMBL" id="KAI1720418.1"/>
    </source>
</evidence>
<dbReference type="GO" id="GO:0005524">
    <property type="term" value="F:ATP binding"/>
    <property type="evidence" value="ECO:0007669"/>
    <property type="project" value="UniProtKB-UniRule"/>
</dbReference>